<dbReference type="CDD" id="cd03441">
    <property type="entry name" value="R_hydratase_like"/>
    <property type="match status" value="1"/>
</dbReference>
<dbReference type="RefSeq" id="WP_377392208.1">
    <property type="nucleotide sequence ID" value="NZ_JBHSAN010000028.1"/>
</dbReference>
<feature type="domain" description="MaoC-like" evidence="2">
    <location>
        <begin position="8"/>
        <end position="105"/>
    </location>
</feature>
<proteinExistence type="inferred from homology"/>
<dbReference type="SUPFAM" id="SSF54637">
    <property type="entry name" value="Thioesterase/thiol ester dehydrase-isomerase"/>
    <property type="match status" value="1"/>
</dbReference>
<organism evidence="3 4">
    <name type="scientific">Prauserella oleivorans</name>
    <dbReference type="NCBI Taxonomy" id="1478153"/>
    <lineage>
        <taxon>Bacteria</taxon>
        <taxon>Bacillati</taxon>
        <taxon>Actinomycetota</taxon>
        <taxon>Actinomycetes</taxon>
        <taxon>Pseudonocardiales</taxon>
        <taxon>Pseudonocardiaceae</taxon>
        <taxon>Prauserella</taxon>
    </lineage>
</organism>
<dbReference type="Proteomes" id="UP001597478">
    <property type="component" value="Unassembled WGS sequence"/>
</dbReference>
<evidence type="ECO:0000256" key="1">
    <source>
        <dbReference type="ARBA" id="ARBA00005254"/>
    </source>
</evidence>
<comment type="similarity">
    <text evidence="1">Belongs to the enoyl-CoA hydratase/isomerase family.</text>
</comment>
<gene>
    <name evidence="3" type="ORF">ACFS2C_14630</name>
</gene>
<accession>A0ABW5WA04</accession>
<keyword evidence="4" id="KW-1185">Reference proteome</keyword>
<dbReference type="InterPro" id="IPR002539">
    <property type="entry name" value="MaoC-like_dom"/>
</dbReference>
<evidence type="ECO:0000259" key="2">
    <source>
        <dbReference type="Pfam" id="PF01575"/>
    </source>
</evidence>
<dbReference type="InterPro" id="IPR029069">
    <property type="entry name" value="HotDog_dom_sf"/>
</dbReference>
<reference evidence="4" key="1">
    <citation type="journal article" date="2019" name="Int. J. Syst. Evol. Microbiol.">
        <title>The Global Catalogue of Microorganisms (GCM) 10K type strain sequencing project: providing services to taxonomists for standard genome sequencing and annotation.</title>
        <authorList>
            <consortium name="The Broad Institute Genomics Platform"/>
            <consortium name="The Broad Institute Genome Sequencing Center for Infectious Disease"/>
            <person name="Wu L."/>
            <person name="Ma J."/>
        </authorList>
    </citation>
    <scope>NUCLEOTIDE SEQUENCE [LARGE SCALE GENOMIC DNA]</scope>
    <source>
        <strain evidence="4">IBRC-M 10906</strain>
    </source>
</reference>
<name>A0ABW5WA04_9PSEU</name>
<comment type="caution">
    <text evidence="3">The sequence shown here is derived from an EMBL/GenBank/DDBJ whole genome shotgun (WGS) entry which is preliminary data.</text>
</comment>
<dbReference type="EMBL" id="JBHUOF010000019">
    <property type="protein sequence ID" value="MFD2800627.1"/>
    <property type="molecule type" value="Genomic_DNA"/>
</dbReference>
<dbReference type="Gene3D" id="3.10.129.10">
    <property type="entry name" value="Hotdog Thioesterase"/>
    <property type="match status" value="1"/>
</dbReference>
<evidence type="ECO:0000313" key="4">
    <source>
        <dbReference type="Proteomes" id="UP001597478"/>
    </source>
</evidence>
<protein>
    <submittedName>
        <fullName evidence="3">MaoC family dehydratase</fullName>
    </submittedName>
</protein>
<sequence length="133" mass="14363">MAATVFRQRDMDEFGIASGGTGLIHTEPEYARNTVFGSTVVQGIYLLAVIEKQLCSLAPEWADNGDISVKFVAPVKSGDEFRVEITADEDQPGTFTIEARTGERVAVVGVARTHNTQVSSSVSQSTRPRTESV</sequence>
<dbReference type="Pfam" id="PF01575">
    <property type="entry name" value="MaoC_dehydratas"/>
    <property type="match status" value="1"/>
</dbReference>
<evidence type="ECO:0000313" key="3">
    <source>
        <dbReference type="EMBL" id="MFD2800627.1"/>
    </source>
</evidence>